<evidence type="ECO:0000256" key="2">
    <source>
        <dbReference type="SAM" id="SignalP"/>
    </source>
</evidence>
<evidence type="ECO:0000313" key="4">
    <source>
        <dbReference type="Proteomes" id="UP000199207"/>
    </source>
</evidence>
<evidence type="ECO:0008006" key="5">
    <source>
        <dbReference type="Google" id="ProtNLM"/>
    </source>
</evidence>
<dbReference type="EMBL" id="FOLM01000006">
    <property type="protein sequence ID" value="SFC83584.1"/>
    <property type="molecule type" value="Genomic_DNA"/>
</dbReference>
<evidence type="ECO:0000256" key="1">
    <source>
        <dbReference type="SAM" id="MobiDB-lite"/>
    </source>
</evidence>
<name>A0A1I1MDW1_9ACTN</name>
<keyword evidence="4" id="KW-1185">Reference proteome</keyword>
<protein>
    <recommendedName>
        <fullName evidence="5">META domain-containing protein</fullName>
    </recommendedName>
</protein>
<feature type="compositionally biased region" description="Gly residues" evidence="1">
    <location>
        <begin position="51"/>
        <end position="65"/>
    </location>
</feature>
<proteinExistence type="predicted"/>
<organism evidence="3 4">
    <name type="scientific">Streptomyces aidingensis</name>
    <dbReference type="NCBI Taxonomy" id="910347"/>
    <lineage>
        <taxon>Bacteria</taxon>
        <taxon>Bacillati</taxon>
        <taxon>Actinomycetota</taxon>
        <taxon>Actinomycetes</taxon>
        <taxon>Kitasatosporales</taxon>
        <taxon>Streptomycetaceae</taxon>
        <taxon>Streptomyces</taxon>
    </lineage>
</organism>
<reference evidence="3 4" key="1">
    <citation type="submission" date="2016-10" db="EMBL/GenBank/DDBJ databases">
        <authorList>
            <person name="de Groot N.N."/>
        </authorList>
    </citation>
    <scope>NUCLEOTIDE SEQUENCE [LARGE SCALE GENOMIC DNA]</scope>
    <source>
        <strain evidence="3 4">CGMCC 4.5739</strain>
    </source>
</reference>
<gene>
    <name evidence="3" type="ORF">SAMN05421773_106213</name>
</gene>
<evidence type="ECO:0000313" key="3">
    <source>
        <dbReference type="EMBL" id="SFC83584.1"/>
    </source>
</evidence>
<dbReference type="OrthoDB" id="4307068at2"/>
<feature type="compositionally biased region" description="Gly residues" evidence="1">
    <location>
        <begin position="33"/>
        <end position="44"/>
    </location>
</feature>
<dbReference type="PROSITE" id="PS51257">
    <property type="entry name" value="PROKAR_LIPOPROTEIN"/>
    <property type="match status" value="1"/>
</dbReference>
<dbReference type="RefSeq" id="WP_093839077.1">
    <property type="nucleotide sequence ID" value="NZ_FOLM01000006.1"/>
</dbReference>
<accession>A0A1I1MDW1</accession>
<feature type="signal peptide" evidence="2">
    <location>
        <begin position="1"/>
        <end position="26"/>
    </location>
</feature>
<sequence length="198" mass="20058">MYGTSRRKNGLLVAVAAALAVGLAGCGDTPAGGLPGDGGPGGGDSPVSDGDGAGTDPGSGPGTGPGPEVTEPPDPAAFRRRAEQVAAEWPDVAPLAEFDPDIWRVQGVREAGPSDTELAVQVGHGSCDHGWGAQVHETDALVIVGNWTFQRDAEVVACDDMLHVVEMTVELAAPLGERTVVDAATGMDVRSGEFTGGY</sequence>
<feature type="region of interest" description="Disordered" evidence="1">
    <location>
        <begin position="27"/>
        <end position="75"/>
    </location>
</feature>
<feature type="chain" id="PRO_5039671386" description="META domain-containing protein" evidence="2">
    <location>
        <begin position="27"/>
        <end position="198"/>
    </location>
</feature>
<dbReference type="Proteomes" id="UP000199207">
    <property type="component" value="Unassembled WGS sequence"/>
</dbReference>
<dbReference type="AlphaFoldDB" id="A0A1I1MDW1"/>
<keyword evidence="2" id="KW-0732">Signal</keyword>